<protein>
    <submittedName>
        <fullName evidence="1">Orcokinin peptides type A</fullName>
    </submittedName>
</protein>
<dbReference type="OrthoDB" id="6093641at2759"/>
<accession>A0A9Q0NBU7</accession>
<evidence type="ECO:0000313" key="2">
    <source>
        <dbReference type="Proteomes" id="UP001151699"/>
    </source>
</evidence>
<gene>
    <name evidence="1" type="primary">ORCKA</name>
    <name evidence="1" type="ORF">Bhyg_01819</name>
</gene>
<name>A0A9Q0NBU7_9DIPT</name>
<organism evidence="1 2">
    <name type="scientific">Pseudolycoriella hygida</name>
    <dbReference type="NCBI Taxonomy" id="35572"/>
    <lineage>
        <taxon>Eukaryota</taxon>
        <taxon>Metazoa</taxon>
        <taxon>Ecdysozoa</taxon>
        <taxon>Arthropoda</taxon>
        <taxon>Hexapoda</taxon>
        <taxon>Insecta</taxon>
        <taxon>Pterygota</taxon>
        <taxon>Neoptera</taxon>
        <taxon>Endopterygota</taxon>
        <taxon>Diptera</taxon>
        <taxon>Nematocera</taxon>
        <taxon>Sciaroidea</taxon>
        <taxon>Sciaridae</taxon>
        <taxon>Pseudolycoriella</taxon>
    </lineage>
</organism>
<dbReference type="AlphaFoldDB" id="A0A9Q0NBU7"/>
<dbReference type="Proteomes" id="UP001151699">
    <property type="component" value="Chromosome A"/>
</dbReference>
<sequence length="287" mass="33435">MSDQEIDELIYRLQELKHQSRYNGGNEEIANQNHEDYGPRNWDALLGYEDRIDDIGLPHAIGTEINQNSHSKPTLHPVVDLERKPLLYDYYATTLNPVNEKRFDEIDRVGMVGFQGKRNFDEIDRSGFSGFHGKRNFDEIDRSGLRGFHGKRNFDEIDRLGLSGFHRKRSADNSERLYDGPEEINSVYGDLLNRYDSDDVVKRNFDEIDRFGPGGFLKRNFQHELDVLSRLGSRGSQLSKKNFDEIDRFGFSGLKRNSKFTIDQGKTLMKNTKKRRENSITFMIMLR</sequence>
<dbReference type="EMBL" id="WJQU01000001">
    <property type="protein sequence ID" value="KAJ6646606.1"/>
    <property type="molecule type" value="Genomic_DNA"/>
</dbReference>
<proteinExistence type="predicted"/>
<comment type="caution">
    <text evidence="1">The sequence shown here is derived from an EMBL/GenBank/DDBJ whole genome shotgun (WGS) entry which is preliminary data.</text>
</comment>
<keyword evidence="2" id="KW-1185">Reference proteome</keyword>
<evidence type="ECO:0000313" key="1">
    <source>
        <dbReference type="EMBL" id="KAJ6646606.1"/>
    </source>
</evidence>
<reference evidence="1" key="1">
    <citation type="submission" date="2022-07" db="EMBL/GenBank/DDBJ databases">
        <authorList>
            <person name="Trinca V."/>
            <person name="Uliana J.V.C."/>
            <person name="Torres T.T."/>
            <person name="Ward R.J."/>
            <person name="Monesi N."/>
        </authorList>
    </citation>
    <scope>NUCLEOTIDE SEQUENCE</scope>
    <source>
        <strain evidence="1">HSMRA1968</strain>
        <tissue evidence="1">Whole embryos</tissue>
    </source>
</reference>